<dbReference type="AlphaFoldDB" id="A0A7R9CGH3"/>
<proteinExistence type="predicted"/>
<keyword evidence="1" id="KW-1133">Transmembrane helix</keyword>
<name>A0A7R9CGH3_TIMPO</name>
<gene>
    <name evidence="2" type="ORF">TPSB3V08_LOCUS563</name>
</gene>
<dbReference type="EMBL" id="OD000175">
    <property type="protein sequence ID" value="CAD7396211.1"/>
    <property type="molecule type" value="Genomic_DNA"/>
</dbReference>
<reference evidence="2" key="1">
    <citation type="submission" date="2020-11" db="EMBL/GenBank/DDBJ databases">
        <authorList>
            <person name="Tran Van P."/>
        </authorList>
    </citation>
    <scope>NUCLEOTIDE SEQUENCE</scope>
</reference>
<keyword evidence="1" id="KW-0812">Transmembrane</keyword>
<keyword evidence="1" id="KW-0472">Membrane</keyword>
<sequence>MSACVMEISTAVVELFFAEFPRLFCACAVLLICLSLCGQLLMVTAGFEVLASSLCGTWGFGLVESTSGSLRCHPARARR</sequence>
<accession>A0A7R9CGH3</accession>
<evidence type="ECO:0000313" key="2">
    <source>
        <dbReference type="EMBL" id="CAD7396211.1"/>
    </source>
</evidence>
<evidence type="ECO:0000256" key="1">
    <source>
        <dbReference type="SAM" id="Phobius"/>
    </source>
</evidence>
<feature type="transmembrane region" description="Helical" evidence="1">
    <location>
        <begin position="20"/>
        <end position="43"/>
    </location>
</feature>
<protein>
    <submittedName>
        <fullName evidence="2">Uncharacterized protein</fullName>
    </submittedName>
</protein>
<organism evidence="2">
    <name type="scientific">Timema poppense</name>
    <name type="common">Walking stick</name>
    <dbReference type="NCBI Taxonomy" id="170557"/>
    <lineage>
        <taxon>Eukaryota</taxon>
        <taxon>Metazoa</taxon>
        <taxon>Ecdysozoa</taxon>
        <taxon>Arthropoda</taxon>
        <taxon>Hexapoda</taxon>
        <taxon>Insecta</taxon>
        <taxon>Pterygota</taxon>
        <taxon>Neoptera</taxon>
        <taxon>Polyneoptera</taxon>
        <taxon>Phasmatodea</taxon>
        <taxon>Timematodea</taxon>
        <taxon>Timematoidea</taxon>
        <taxon>Timematidae</taxon>
        <taxon>Timema</taxon>
    </lineage>
</organism>